<dbReference type="FunFam" id="3.40.30.10:FF:000139">
    <property type="entry name" value="Protein disulfide-isomerase"/>
    <property type="match status" value="1"/>
</dbReference>
<dbReference type="InterPro" id="IPR017937">
    <property type="entry name" value="Thioredoxin_CS"/>
</dbReference>
<evidence type="ECO:0000256" key="1">
    <source>
        <dbReference type="ARBA" id="ARBA00001182"/>
    </source>
</evidence>
<evidence type="ECO:0000256" key="12">
    <source>
        <dbReference type="ARBA" id="ARBA00039846"/>
    </source>
</evidence>
<evidence type="ECO:0000256" key="9">
    <source>
        <dbReference type="ARBA" id="ARBA00023157"/>
    </source>
</evidence>
<dbReference type="NCBIfam" id="TIGR01126">
    <property type="entry name" value="pdi_dom"/>
    <property type="match status" value="1"/>
</dbReference>
<accession>A0A1F8A0A2</accession>
<evidence type="ECO:0000256" key="7">
    <source>
        <dbReference type="ARBA" id="ARBA00022737"/>
    </source>
</evidence>
<dbReference type="SUPFAM" id="SSF52833">
    <property type="entry name" value="Thioredoxin-like"/>
    <property type="match status" value="4"/>
</dbReference>
<organism evidence="17 18">
    <name type="scientific">Aspergillus bombycis</name>
    <dbReference type="NCBI Taxonomy" id="109264"/>
    <lineage>
        <taxon>Eukaryota</taxon>
        <taxon>Fungi</taxon>
        <taxon>Dikarya</taxon>
        <taxon>Ascomycota</taxon>
        <taxon>Pezizomycotina</taxon>
        <taxon>Eurotiomycetes</taxon>
        <taxon>Eurotiomycetidae</taxon>
        <taxon>Eurotiales</taxon>
        <taxon>Aspergillaceae</taxon>
        <taxon>Aspergillus</taxon>
    </lineage>
</organism>
<sequence length="492" mass="54340">MHFFAPSLWILWGATAIASTTEAQAQTPSSVLSLTKDTFNSFITQHDLVLAEFYAPWCGHCKALAPEYEKAATELKAKNVSLVKVDCTAEEALCKDQQVEGFPTLKIFRGLGSVKPYTGARKADDIISHMVKESLPAVSPITPENHDEIKNMDDIVVIGYFKPDDKSSNKIFTSIAETLRGNYRFVTASDRSLLTREGVKPPSIALYKPFDNKKDIYEGKIEENTVLNWIKTASTPLVGEINPETYFAYSTAGIPLAYIFAETKEERDKHTVEFKPLAERYKGAINIATIDSKEFGAQAELLNLNASILPAFAIHYPETNTKYPYSQSSPLALPQIDQFIQDVLDGKVLPSITSQPVPETQEGPVTAVVAHSYEELVIDNEKDVLLMFYAPWCKYCKALAPHYEELASYFADSSHVTIGKIDATANDIPEVIEGFPTIKLYPAGAKESPINYEGPRSVEDLANFVRKNGKHGVAARITAGNNQTSLGSHDEL</sequence>
<evidence type="ECO:0000256" key="2">
    <source>
        <dbReference type="ARBA" id="ARBA00002692"/>
    </source>
</evidence>
<evidence type="ECO:0000256" key="3">
    <source>
        <dbReference type="ARBA" id="ARBA00004319"/>
    </source>
</evidence>
<gene>
    <name evidence="17" type="ORF">ABOM_006662</name>
</gene>
<dbReference type="STRING" id="109264.A0A1F8A0A2"/>
<dbReference type="Proteomes" id="UP000179179">
    <property type="component" value="Unassembled WGS sequence"/>
</dbReference>
<dbReference type="CDD" id="cd02982">
    <property type="entry name" value="PDI_b'_family"/>
    <property type="match status" value="1"/>
</dbReference>
<dbReference type="PROSITE" id="PS00194">
    <property type="entry name" value="THIOREDOXIN_1"/>
    <property type="match status" value="1"/>
</dbReference>
<dbReference type="CDD" id="cd02981">
    <property type="entry name" value="PDI_b_family"/>
    <property type="match status" value="1"/>
</dbReference>
<feature type="domain" description="Thioredoxin" evidence="16">
    <location>
        <begin position="343"/>
        <end position="470"/>
    </location>
</feature>
<evidence type="ECO:0000256" key="6">
    <source>
        <dbReference type="ARBA" id="ARBA00022729"/>
    </source>
</evidence>
<dbReference type="PANTHER" id="PTHR18929:SF132">
    <property type="entry name" value="PROTEIN DISULFIDE-ISOMERASE A3"/>
    <property type="match status" value="1"/>
</dbReference>
<evidence type="ECO:0000256" key="10">
    <source>
        <dbReference type="ARBA" id="ARBA00023235"/>
    </source>
</evidence>
<dbReference type="EC" id="5.3.4.1" evidence="5 15"/>
<dbReference type="InterPro" id="IPR013766">
    <property type="entry name" value="Thioredoxin_domain"/>
</dbReference>
<dbReference type="GO" id="GO:0003756">
    <property type="term" value="F:protein disulfide isomerase activity"/>
    <property type="evidence" value="ECO:0007669"/>
    <property type="project" value="UniProtKB-EC"/>
</dbReference>
<feature type="disulfide bond" description="Redox-active" evidence="13">
    <location>
        <begin position="393"/>
        <end position="396"/>
    </location>
</feature>
<feature type="signal peptide" evidence="15">
    <location>
        <begin position="1"/>
        <end position="25"/>
    </location>
</feature>
<evidence type="ECO:0000256" key="13">
    <source>
        <dbReference type="PIRSR" id="PIRSR605792-51"/>
    </source>
</evidence>
<dbReference type="GO" id="GO:0034976">
    <property type="term" value="P:response to endoplasmic reticulum stress"/>
    <property type="evidence" value="ECO:0007669"/>
    <property type="project" value="TreeGrafter"/>
</dbReference>
<feature type="disulfide bond" description="Redox-active" evidence="13">
    <location>
        <begin position="58"/>
        <end position="61"/>
    </location>
</feature>
<keyword evidence="18" id="KW-1185">Reference proteome</keyword>
<evidence type="ECO:0000313" key="17">
    <source>
        <dbReference type="EMBL" id="OGM45140.1"/>
    </source>
</evidence>
<dbReference type="OrthoDB" id="427280at2759"/>
<evidence type="ECO:0000256" key="15">
    <source>
        <dbReference type="RuleBase" id="RU361130"/>
    </source>
</evidence>
<dbReference type="RefSeq" id="XP_022388857.1">
    <property type="nucleotide sequence ID" value="XM_022533791.1"/>
</dbReference>
<dbReference type="InterPro" id="IPR036249">
    <property type="entry name" value="Thioredoxin-like_sf"/>
</dbReference>
<keyword evidence="7" id="KW-0677">Repeat</keyword>
<keyword evidence="8" id="KW-0256">Endoplasmic reticulum</keyword>
<proteinExistence type="inferred from homology"/>
<name>A0A1F8A0A2_9EURO</name>
<evidence type="ECO:0000313" key="18">
    <source>
        <dbReference type="Proteomes" id="UP000179179"/>
    </source>
</evidence>
<evidence type="ECO:0000259" key="16">
    <source>
        <dbReference type="PROSITE" id="PS51352"/>
    </source>
</evidence>
<evidence type="ECO:0000256" key="14">
    <source>
        <dbReference type="RuleBase" id="RU004208"/>
    </source>
</evidence>
<dbReference type="CDD" id="cd02995">
    <property type="entry name" value="PDI_a_PDI_a'_C"/>
    <property type="match status" value="1"/>
</dbReference>
<feature type="chain" id="PRO_5009363555" description="Protein disulfide-isomerase" evidence="15">
    <location>
        <begin position="26"/>
        <end position="492"/>
    </location>
</feature>
<evidence type="ECO:0000256" key="4">
    <source>
        <dbReference type="ARBA" id="ARBA00006347"/>
    </source>
</evidence>
<comment type="function">
    <text evidence="2">Participates in the folding of proteins containing disulfide bonds, may be involved in glycosylation, prolyl hydroxylation and triglyceride transfer.</text>
</comment>
<dbReference type="Gene3D" id="3.40.30.10">
    <property type="entry name" value="Glutaredoxin"/>
    <property type="match status" value="4"/>
</dbReference>
<comment type="similarity">
    <text evidence="4 14">Belongs to the protein disulfide isomerase family.</text>
</comment>
<dbReference type="InterPro" id="IPR005792">
    <property type="entry name" value="Prot_disulphide_isomerase"/>
</dbReference>
<evidence type="ECO:0000256" key="8">
    <source>
        <dbReference type="ARBA" id="ARBA00022824"/>
    </source>
</evidence>
<dbReference type="GO" id="GO:0005788">
    <property type="term" value="C:endoplasmic reticulum lumen"/>
    <property type="evidence" value="ECO:0007669"/>
    <property type="project" value="UniProtKB-SubCell"/>
</dbReference>
<comment type="caution">
    <text evidence="17">The sequence shown here is derived from an EMBL/GenBank/DDBJ whole genome shotgun (WGS) entry which is preliminary data.</text>
</comment>
<dbReference type="GO" id="GO:0006457">
    <property type="term" value="P:protein folding"/>
    <property type="evidence" value="ECO:0007669"/>
    <property type="project" value="TreeGrafter"/>
</dbReference>
<keyword evidence="11 13" id="KW-0676">Redox-active center</keyword>
<dbReference type="PANTHER" id="PTHR18929">
    <property type="entry name" value="PROTEIN DISULFIDE ISOMERASE"/>
    <property type="match status" value="1"/>
</dbReference>
<dbReference type="PRINTS" id="PR00421">
    <property type="entry name" value="THIOREDOXIN"/>
</dbReference>
<reference evidence="17 18" key="1">
    <citation type="journal article" date="2016" name="Genome Biol. Evol.">
        <title>Draft genome sequence of an aflatoxigenic Aspergillus species, A. bombycis.</title>
        <authorList>
            <person name="Moore G.G."/>
            <person name="Mack B.M."/>
            <person name="Beltz S.B."/>
            <person name="Gilbert M.K."/>
        </authorList>
    </citation>
    <scope>NUCLEOTIDE SEQUENCE [LARGE SCALE GENOMIC DNA]</scope>
    <source>
        <strain evidence="18">NRRL 26010</strain>
    </source>
</reference>
<dbReference type="PROSITE" id="PS51352">
    <property type="entry name" value="THIOREDOXIN_2"/>
    <property type="match status" value="2"/>
</dbReference>
<dbReference type="GeneID" id="34450052"/>
<dbReference type="NCBIfam" id="TIGR01130">
    <property type="entry name" value="ER_PDI_fam"/>
    <property type="match status" value="1"/>
</dbReference>
<keyword evidence="10 15" id="KW-0413">Isomerase</keyword>
<dbReference type="Pfam" id="PF00085">
    <property type="entry name" value="Thioredoxin"/>
    <property type="match status" value="2"/>
</dbReference>
<keyword evidence="6 15" id="KW-0732">Signal</keyword>
<comment type="subcellular location">
    <subcellularLocation>
        <location evidence="3">Endoplasmic reticulum lumen</location>
    </subcellularLocation>
</comment>
<protein>
    <recommendedName>
        <fullName evidence="12 15">Protein disulfide-isomerase</fullName>
        <ecNumber evidence="5 15">5.3.4.1</ecNumber>
    </recommendedName>
</protein>
<dbReference type="CDD" id="cd02961">
    <property type="entry name" value="PDI_a_family"/>
    <property type="match status" value="1"/>
</dbReference>
<keyword evidence="9 13" id="KW-1015">Disulfide bond</keyword>
<dbReference type="Pfam" id="PF13848">
    <property type="entry name" value="Thioredoxin_6"/>
    <property type="match status" value="1"/>
</dbReference>
<evidence type="ECO:0000256" key="5">
    <source>
        <dbReference type="ARBA" id="ARBA00012723"/>
    </source>
</evidence>
<evidence type="ECO:0000256" key="11">
    <source>
        <dbReference type="ARBA" id="ARBA00023284"/>
    </source>
</evidence>
<dbReference type="InterPro" id="IPR005788">
    <property type="entry name" value="PDI_thioredoxin-like_dom"/>
</dbReference>
<dbReference type="EMBL" id="LYCR01000046">
    <property type="protein sequence ID" value="OGM45140.1"/>
    <property type="molecule type" value="Genomic_DNA"/>
</dbReference>
<comment type="catalytic activity">
    <reaction evidence="1 15">
        <text>Catalyzes the rearrangement of -S-S- bonds in proteins.</text>
        <dbReference type="EC" id="5.3.4.1"/>
    </reaction>
</comment>
<dbReference type="FunFam" id="3.40.30.10:FF:000185">
    <property type="entry name" value="Protein disulfide-isomerase"/>
    <property type="match status" value="1"/>
</dbReference>
<feature type="domain" description="Thioredoxin" evidence="16">
    <location>
        <begin position="10"/>
        <end position="136"/>
    </location>
</feature>
<dbReference type="AlphaFoldDB" id="A0A1F8A0A2"/>
<dbReference type="FunFam" id="3.40.30.10:FF:000017">
    <property type="entry name" value="Protein disulfide-isomerase A4"/>
    <property type="match status" value="1"/>
</dbReference>